<dbReference type="Proteomes" id="UP000248079">
    <property type="component" value="Unassembled WGS sequence"/>
</dbReference>
<reference evidence="1 2" key="1">
    <citation type="submission" date="2018-05" db="EMBL/GenBank/DDBJ databases">
        <title>Marinifilum breve JC075T sp. nov., a marine bacterium isolated from Yongle Blue Hole in the South China Sea.</title>
        <authorList>
            <person name="Fu T."/>
        </authorList>
    </citation>
    <scope>NUCLEOTIDE SEQUENCE [LARGE SCALE GENOMIC DNA]</scope>
    <source>
        <strain evidence="1 2">JC075</strain>
    </source>
</reference>
<dbReference type="AlphaFoldDB" id="A0A2V3ZU39"/>
<gene>
    <name evidence="1" type="ORF">DF185_16420</name>
</gene>
<dbReference type="PANTHER" id="PTHR36932:SF1">
    <property type="entry name" value="CAPSULAR POLYSACCHARIDE BIOSYNTHESIS PROTEIN"/>
    <property type="match status" value="1"/>
</dbReference>
<protein>
    <recommendedName>
        <fullName evidence="3">Phenylacetate--CoA ligase family protein</fullName>
    </recommendedName>
</protein>
<proteinExistence type="predicted"/>
<sequence length="421" mass="48916">MAVQLIKDLIAYKIKFGKAFERELRRIIELDQMSKAEILELKSEEFVKQYRNAYSNTEFYKQFYKKHGLNLHSVKDLSDKSKLPIISKVDVRNHAKLMLAKSRLCVFKAYSSGTTGTPLQVYRDFSSTIKEYAYGHFFQQMHGYHLGDPVVSLRGTLDRNTFSYYDKSNNVLYLSSYHLKSERIDEYYKLIKDFNPKVIKAYPSSMHILATELHKKDLSLDIPIAFTSSEVLHGFQKDIVEKTLNTKIYDWYGNAEQTVALGQFEDELYREFPLYSHTEFEDDHLITTSFINSAFPLIRYRVDDVVQLAECSNGICVIKKIEGRDDDYIVLKDGQRIGRLDLAFKQARNLLAAQIVQDEPGIIRVNLIPDKRFDKSDLDVIELNLRDLLGDECMIRFDKIETDQLIRTAKGKFNLVVSQLK</sequence>
<dbReference type="OrthoDB" id="580775at2"/>
<organism evidence="1 2">
    <name type="scientific">Marinifilum breve</name>
    <dbReference type="NCBI Taxonomy" id="2184082"/>
    <lineage>
        <taxon>Bacteria</taxon>
        <taxon>Pseudomonadati</taxon>
        <taxon>Bacteroidota</taxon>
        <taxon>Bacteroidia</taxon>
        <taxon>Marinilabiliales</taxon>
        <taxon>Marinifilaceae</taxon>
    </lineage>
</organism>
<keyword evidence="2" id="KW-1185">Reference proteome</keyword>
<comment type="caution">
    <text evidence="1">The sequence shown here is derived from an EMBL/GenBank/DDBJ whole genome shotgun (WGS) entry which is preliminary data.</text>
</comment>
<evidence type="ECO:0000313" key="1">
    <source>
        <dbReference type="EMBL" id="PXX97922.1"/>
    </source>
</evidence>
<dbReference type="RefSeq" id="WP_110361854.1">
    <property type="nucleotide sequence ID" value="NZ_QFLI01000008.1"/>
</dbReference>
<accession>A0A2V3ZU39</accession>
<evidence type="ECO:0008006" key="3">
    <source>
        <dbReference type="Google" id="ProtNLM"/>
    </source>
</evidence>
<dbReference type="PANTHER" id="PTHR36932">
    <property type="entry name" value="CAPSULAR POLYSACCHARIDE BIOSYNTHESIS PROTEIN"/>
    <property type="match status" value="1"/>
</dbReference>
<dbReference type="Gene3D" id="3.40.50.12780">
    <property type="entry name" value="N-terminal domain of ligase-like"/>
    <property type="match status" value="1"/>
</dbReference>
<name>A0A2V3ZU39_9BACT</name>
<dbReference type="EMBL" id="QFLI01000008">
    <property type="protein sequence ID" value="PXX97922.1"/>
    <property type="molecule type" value="Genomic_DNA"/>
</dbReference>
<dbReference type="SUPFAM" id="SSF56801">
    <property type="entry name" value="Acetyl-CoA synthetase-like"/>
    <property type="match status" value="1"/>
</dbReference>
<evidence type="ECO:0000313" key="2">
    <source>
        <dbReference type="Proteomes" id="UP000248079"/>
    </source>
</evidence>
<dbReference type="InterPro" id="IPR053158">
    <property type="entry name" value="CapK_Type1_Caps_Biosynth"/>
</dbReference>
<dbReference type="InterPro" id="IPR042099">
    <property type="entry name" value="ANL_N_sf"/>
</dbReference>